<dbReference type="InterPro" id="IPR036514">
    <property type="entry name" value="SGNH_hydro_sf"/>
</dbReference>
<dbReference type="Gene3D" id="2.10.270.10">
    <property type="entry name" value="Cholin Binding"/>
    <property type="match status" value="5"/>
</dbReference>
<keyword evidence="1" id="KW-0472">Membrane</keyword>
<evidence type="ECO:0000313" key="3">
    <source>
        <dbReference type="EMBL" id="GAO99101.1"/>
    </source>
</evidence>
<feature type="domain" description="SGNH hydrolase-type esterase" evidence="2">
    <location>
        <begin position="235"/>
        <end position="410"/>
    </location>
</feature>
<gene>
    <name evidence="3" type="ORF">FFIC_010060</name>
</gene>
<keyword evidence="1" id="KW-1133">Transmembrane helix</keyword>
<dbReference type="Gene3D" id="3.40.50.1110">
    <property type="entry name" value="SGNH hydrolase"/>
    <property type="match status" value="1"/>
</dbReference>
<name>A0A0K8MEZ4_9LACO</name>
<evidence type="ECO:0000256" key="1">
    <source>
        <dbReference type="SAM" id="Phobius"/>
    </source>
</evidence>
<dbReference type="InterPro" id="IPR013830">
    <property type="entry name" value="SGNH_hydro"/>
</dbReference>
<reference evidence="3 4" key="1">
    <citation type="journal article" date="2015" name="BMC Genomics">
        <title>Comparative genomics of Fructobacillus spp. and Leuconostoc spp. reveals niche-specific evolution of Fructobacillus spp.</title>
        <authorList>
            <person name="Endo A."/>
            <person name="Tanizawa Y."/>
            <person name="Tanaka N."/>
            <person name="Maeno S."/>
            <person name="Kumar H."/>
            <person name="Shiwa Y."/>
            <person name="Okada S."/>
            <person name="Yoshikawa H."/>
            <person name="Dicks L."/>
            <person name="Nakagawa J."/>
            <person name="Arita M."/>
        </authorList>
    </citation>
    <scope>NUCLEOTIDE SEQUENCE [LARGE SCALE GENOMIC DNA]</scope>
    <source>
        <strain evidence="3 4">JCM 12225</strain>
    </source>
</reference>
<evidence type="ECO:0000259" key="2">
    <source>
        <dbReference type="Pfam" id="PF13472"/>
    </source>
</evidence>
<dbReference type="CDD" id="cd00229">
    <property type="entry name" value="SGNH_hydrolase"/>
    <property type="match status" value="1"/>
</dbReference>
<sequence length="693" mass="77684">MKYKLYKTGKNLVSGAFIVAGLTLSAITGTGIVANADGEATQNPSIVKTQITDGLQSNGAGLVYYESGSMVKNKWEAIGDKTYYFGSDGQALSGLQMISTDSGSPQKYYFGSDYTLQKNTTFTINNQTYQADSNGFVSILEGLVTNNQGKSFYVNGQKVTSQWETVDGNIFYFGSDGQAVTGLQTIGNQQYYFGTADGTDKYSLQTNFDMPINGVTYHADDQGQLKPKNGTIWGFGDSTTVGWNSYNDGSQSYDAYAAKNLGKLYRNTSAYSGTQIGNDMVWMTDQAVTDNNFSQVTELVIGMGVNDINFGDGKPLNTIAQIFQDSIRRLHAANPNMKIYVLLPQGDWWQGSNNETIGSDGFSMNQLRDMLTQVANSLGIQVINAGVVTDQNHTTTLPDGVHPTNAAYQAIGEKISNVIQNNPINNYHDTYQNYDLGNVSGYVNTLAGWRWLENGLVFTGFRYYMGTYYWFVNGARQNEGWRTAWGHLYYTNADGRAVQGIYNINGQNFNFGNDGTYYMRSSGYLYDGSSQNGGYRWYENGQLFTGFRNYMGTYYWFVDGVRQNAGWRQAWGYTYYTDDNGRAVSGTQFIDGKLYDFGNDGTFFERPLSGYIWDGSSQNGGYRWYENGQLFTGFRYYMGTYYWFIDGVRQNAGWRQAWGYTYWTDQDGRAVEGHQNINGQNYYFGDNGTFYLR</sequence>
<dbReference type="EMBL" id="DF967978">
    <property type="protein sequence ID" value="GAO99101.1"/>
    <property type="molecule type" value="Genomic_DNA"/>
</dbReference>
<accession>A0A0K8MEZ4</accession>
<dbReference type="SUPFAM" id="SSF52266">
    <property type="entry name" value="SGNH hydrolase"/>
    <property type="match status" value="1"/>
</dbReference>
<dbReference type="OrthoDB" id="2032428at2"/>
<dbReference type="AlphaFoldDB" id="A0A0K8MEZ4"/>
<dbReference type="RefSeq" id="WP_061992536.1">
    <property type="nucleotide sequence ID" value="NZ_DF967978.1"/>
</dbReference>
<organism evidence="3 4">
    <name type="scientific">Fructobacillus ficulneus</name>
    <dbReference type="NCBI Taxonomy" id="157463"/>
    <lineage>
        <taxon>Bacteria</taxon>
        <taxon>Bacillati</taxon>
        <taxon>Bacillota</taxon>
        <taxon>Bacilli</taxon>
        <taxon>Lactobacillales</taxon>
        <taxon>Lactobacillaceae</taxon>
        <taxon>Fructobacillus</taxon>
    </lineage>
</organism>
<dbReference type="SUPFAM" id="SSF69360">
    <property type="entry name" value="Cell wall binding repeat"/>
    <property type="match status" value="3"/>
</dbReference>
<protein>
    <recommendedName>
        <fullName evidence="2">SGNH hydrolase-type esterase domain-containing protein</fullName>
    </recommendedName>
</protein>
<feature type="transmembrane region" description="Helical" evidence="1">
    <location>
        <begin position="12"/>
        <end position="34"/>
    </location>
</feature>
<dbReference type="Proteomes" id="UP000253891">
    <property type="component" value="Unassembled WGS sequence"/>
</dbReference>
<dbReference type="Pfam" id="PF13472">
    <property type="entry name" value="Lipase_GDSL_2"/>
    <property type="match status" value="1"/>
</dbReference>
<keyword evidence="1" id="KW-0812">Transmembrane</keyword>
<dbReference type="GO" id="GO:0016788">
    <property type="term" value="F:hydrolase activity, acting on ester bonds"/>
    <property type="evidence" value="ECO:0007669"/>
    <property type="project" value="InterPro"/>
</dbReference>
<dbReference type="STRING" id="157463.GCA_001047075_00006"/>
<keyword evidence="4" id="KW-1185">Reference proteome</keyword>
<proteinExistence type="predicted"/>
<evidence type="ECO:0000313" key="4">
    <source>
        <dbReference type="Proteomes" id="UP000253891"/>
    </source>
</evidence>